<proteinExistence type="inferred from homology"/>
<dbReference type="InterPro" id="IPR006204">
    <property type="entry name" value="GHMP_kinase_N_dom"/>
</dbReference>
<dbReference type="InterPro" id="IPR014721">
    <property type="entry name" value="Ribsml_uS5_D2-typ_fold_subgr"/>
</dbReference>
<dbReference type="PANTHER" id="PTHR10457">
    <property type="entry name" value="MEVALONATE KINASE/GALACTOKINASE"/>
    <property type="match status" value="1"/>
</dbReference>
<dbReference type="GO" id="GO:0006012">
    <property type="term" value="P:galactose metabolic process"/>
    <property type="evidence" value="ECO:0007669"/>
    <property type="project" value="UniProtKB-UniRule"/>
</dbReference>
<keyword evidence="10" id="KW-0119">Carbohydrate metabolism</keyword>
<dbReference type="NCBIfam" id="TIGR00131">
    <property type="entry name" value="gal_kin"/>
    <property type="match status" value="1"/>
</dbReference>
<dbReference type="FunFam" id="3.30.230.10:FF:000017">
    <property type="entry name" value="Galactokinase"/>
    <property type="match status" value="1"/>
</dbReference>
<gene>
    <name evidence="15" type="primary">galK</name>
    <name evidence="15" type="ORF">LEP1GSC060_2454</name>
</gene>
<dbReference type="SUPFAM" id="SSF55060">
    <property type="entry name" value="GHMP Kinase, C-terminal domain"/>
    <property type="match status" value="1"/>
</dbReference>
<evidence type="ECO:0000256" key="10">
    <source>
        <dbReference type="ARBA" id="ARBA00023277"/>
    </source>
</evidence>
<dbReference type="PIRSF" id="PIRSF000530">
    <property type="entry name" value="Galactokinase"/>
    <property type="match status" value="1"/>
</dbReference>
<evidence type="ECO:0000256" key="11">
    <source>
        <dbReference type="NCBIfam" id="TIGR00131"/>
    </source>
</evidence>
<dbReference type="PRINTS" id="PR00473">
    <property type="entry name" value="GALCTOKINASE"/>
</dbReference>
<comment type="caution">
    <text evidence="15">The sequence shown here is derived from an EMBL/GenBank/DDBJ whole genome shotgun (WGS) entry which is preliminary data.</text>
</comment>
<dbReference type="EMBL" id="AOHC02000012">
    <property type="protein sequence ID" value="EMY79304.1"/>
    <property type="molecule type" value="Genomic_DNA"/>
</dbReference>
<dbReference type="InterPro" id="IPR019539">
    <property type="entry name" value="GalKase_N"/>
</dbReference>
<keyword evidence="3 15" id="KW-0808">Transferase</keyword>
<dbReference type="FunFam" id="3.30.70.890:FF:000001">
    <property type="entry name" value="Galactokinase"/>
    <property type="match status" value="1"/>
</dbReference>
<feature type="domain" description="GHMP kinase C-terminal" evidence="13">
    <location>
        <begin position="309"/>
        <end position="372"/>
    </location>
</feature>
<evidence type="ECO:0000256" key="9">
    <source>
        <dbReference type="ARBA" id="ARBA00023144"/>
    </source>
</evidence>
<evidence type="ECO:0000313" key="15">
    <source>
        <dbReference type="EMBL" id="EMY79304.1"/>
    </source>
</evidence>
<dbReference type="PROSITE" id="PS00627">
    <property type="entry name" value="GHMP_KINASES_ATP"/>
    <property type="match status" value="1"/>
</dbReference>
<dbReference type="PROSITE" id="PS00106">
    <property type="entry name" value="GALACTOKINASE"/>
    <property type="match status" value="1"/>
</dbReference>
<evidence type="ECO:0000256" key="2">
    <source>
        <dbReference type="ARBA" id="ARBA00022490"/>
    </source>
</evidence>
<dbReference type="InterPro" id="IPR013750">
    <property type="entry name" value="GHMP_kinase_C_dom"/>
</dbReference>
<reference evidence="15" key="1">
    <citation type="submission" date="2013-03" db="EMBL/GenBank/DDBJ databases">
        <authorList>
            <person name="Harkins D.M."/>
            <person name="Durkin A.S."/>
            <person name="Brinkac L.M."/>
            <person name="Haft D.H."/>
            <person name="Selengut J.D."/>
            <person name="Sanka R."/>
            <person name="DePew J."/>
            <person name="Purushe J."/>
            <person name="Hartskeerl R.A."/>
            <person name="Ahmed A."/>
            <person name="van der Linden H."/>
            <person name="Goris M.G.A."/>
            <person name="Vinetz J.M."/>
            <person name="Sutton G.G."/>
            <person name="Nierman W.C."/>
            <person name="Fouts D.E."/>
        </authorList>
    </citation>
    <scope>NUCLEOTIDE SEQUENCE [LARGE SCALE GENOMIC DNA]</scope>
    <source>
        <strain evidence="15">ICFT</strain>
    </source>
</reference>
<keyword evidence="2" id="KW-0963">Cytoplasm</keyword>
<keyword evidence="5" id="KW-0547">Nucleotide-binding</keyword>
<protein>
    <recommendedName>
        <fullName evidence="11">Galactokinase</fullName>
        <ecNumber evidence="11">2.7.1.6</ecNumber>
    </recommendedName>
</protein>
<keyword evidence="6 15" id="KW-0418">Kinase</keyword>
<dbReference type="GO" id="GO:0005524">
    <property type="term" value="F:ATP binding"/>
    <property type="evidence" value="ECO:0007669"/>
    <property type="project" value="UniProtKB-UniRule"/>
</dbReference>
<accession>N1WQ87</accession>
<keyword evidence="8" id="KW-0460">Magnesium</keyword>
<evidence type="ECO:0000256" key="8">
    <source>
        <dbReference type="ARBA" id="ARBA00022842"/>
    </source>
</evidence>
<evidence type="ECO:0000256" key="5">
    <source>
        <dbReference type="ARBA" id="ARBA00022741"/>
    </source>
</evidence>
<comment type="similarity">
    <text evidence="1">Belongs to the GHMP kinase family. GalK subfamily.</text>
</comment>
<dbReference type="InterPro" id="IPR020568">
    <property type="entry name" value="Ribosomal_Su5_D2-typ_SF"/>
</dbReference>
<dbReference type="STRING" id="1218598.LEP1GSC060_2454"/>
<dbReference type="AlphaFoldDB" id="N1WQ87"/>
<keyword evidence="7" id="KW-0067">ATP-binding</keyword>
<keyword evidence="16" id="KW-1185">Reference proteome</keyword>
<dbReference type="Gene3D" id="3.30.230.10">
    <property type="match status" value="1"/>
</dbReference>
<dbReference type="Pfam" id="PF08544">
    <property type="entry name" value="GHMP_kinases_C"/>
    <property type="match status" value="1"/>
</dbReference>
<keyword evidence="4" id="KW-0479">Metal-binding</keyword>
<dbReference type="GO" id="GO:0046872">
    <property type="term" value="F:metal ion binding"/>
    <property type="evidence" value="ECO:0007669"/>
    <property type="project" value="UniProtKB-KW"/>
</dbReference>
<evidence type="ECO:0000256" key="3">
    <source>
        <dbReference type="ARBA" id="ARBA00022679"/>
    </source>
</evidence>
<dbReference type="InterPro" id="IPR000705">
    <property type="entry name" value="Galactokinase"/>
</dbReference>
<evidence type="ECO:0000256" key="7">
    <source>
        <dbReference type="ARBA" id="ARBA00022840"/>
    </source>
</evidence>
<dbReference type="GO" id="GO:0005829">
    <property type="term" value="C:cytosol"/>
    <property type="evidence" value="ECO:0007669"/>
    <property type="project" value="TreeGrafter"/>
</dbReference>
<sequence length="410" mass="46906">MIPKIWRRIDENRCFRQDFRDFPNNHPMNQDELSKILKTVFPANEETIRFFSAPGRINIIGEHVDYAGGIVLPAAIDFSIRIAIRKNKERKFGIYSVSSVEKIETESIAYDSDHPWVNYVYGVIEEFRKLGFISDFFDLVVWGNIPQGAGLSSSAAFEVAVAFALSEIHDWKLSREEIALLSQNAENHFVGVHCGIMDQFVIATAKEGFCIALDTENLRYDFHEMVLDGHEFYLIDSKVKHSLKDSAYNLRRKEVESAFQKIKNRKSSLPTLYQAELADLENIVFGLSEIEQKRARHIIGERLRTSKVIENLKSGNAKAVGEILFECHLSLSKDYEVSCVETDFIVEELRREGTLGARMIGGGFGGCVLVLDKVGRKNTLFDKIKIRYFKQFENEPELYSFRISDGVKEF</sequence>
<dbReference type="InterPro" id="IPR019741">
    <property type="entry name" value="Galactokinase_CS"/>
</dbReference>
<feature type="domain" description="GHMP kinase N-terminal" evidence="12">
    <location>
        <begin position="118"/>
        <end position="203"/>
    </location>
</feature>
<evidence type="ECO:0000313" key="16">
    <source>
        <dbReference type="Proteomes" id="UP000012313"/>
    </source>
</evidence>
<dbReference type="Proteomes" id="UP000012313">
    <property type="component" value="Unassembled WGS sequence"/>
</dbReference>
<dbReference type="InterPro" id="IPR006206">
    <property type="entry name" value="Mevalonate/galactokinase"/>
</dbReference>
<feature type="domain" description="Galactokinase N-terminal" evidence="14">
    <location>
        <begin position="47"/>
        <end position="86"/>
    </location>
</feature>
<keyword evidence="9" id="KW-0299">Galactose metabolism</keyword>
<evidence type="ECO:0000256" key="6">
    <source>
        <dbReference type="ARBA" id="ARBA00022777"/>
    </source>
</evidence>
<dbReference type="PRINTS" id="PR00959">
    <property type="entry name" value="MEVGALKINASE"/>
</dbReference>
<name>N1WQ87_9LEPT</name>
<evidence type="ECO:0000256" key="1">
    <source>
        <dbReference type="ARBA" id="ARBA00006566"/>
    </source>
</evidence>
<evidence type="ECO:0000259" key="13">
    <source>
        <dbReference type="Pfam" id="PF08544"/>
    </source>
</evidence>
<dbReference type="SUPFAM" id="SSF54211">
    <property type="entry name" value="Ribosomal protein S5 domain 2-like"/>
    <property type="match status" value="1"/>
</dbReference>
<dbReference type="Pfam" id="PF00288">
    <property type="entry name" value="GHMP_kinases_N"/>
    <property type="match status" value="1"/>
</dbReference>
<organism evidence="15 16">
    <name type="scientific">Leptospira weilii serovar Ranarum str. ICFT</name>
    <dbReference type="NCBI Taxonomy" id="1218598"/>
    <lineage>
        <taxon>Bacteria</taxon>
        <taxon>Pseudomonadati</taxon>
        <taxon>Spirochaetota</taxon>
        <taxon>Spirochaetia</taxon>
        <taxon>Leptospirales</taxon>
        <taxon>Leptospiraceae</taxon>
        <taxon>Leptospira</taxon>
    </lineage>
</organism>
<dbReference type="Gene3D" id="3.30.70.890">
    <property type="entry name" value="GHMP kinase, C-terminal domain"/>
    <property type="match status" value="1"/>
</dbReference>
<evidence type="ECO:0000259" key="12">
    <source>
        <dbReference type="Pfam" id="PF00288"/>
    </source>
</evidence>
<evidence type="ECO:0000259" key="14">
    <source>
        <dbReference type="Pfam" id="PF10509"/>
    </source>
</evidence>
<dbReference type="InterPro" id="IPR036554">
    <property type="entry name" value="GHMP_kinase_C_sf"/>
</dbReference>
<dbReference type="GO" id="GO:0004335">
    <property type="term" value="F:galactokinase activity"/>
    <property type="evidence" value="ECO:0007669"/>
    <property type="project" value="UniProtKB-UniRule"/>
</dbReference>
<dbReference type="Pfam" id="PF10509">
    <property type="entry name" value="GalKase_gal_bdg"/>
    <property type="match status" value="1"/>
</dbReference>
<dbReference type="EC" id="2.7.1.6" evidence="11"/>
<dbReference type="PANTHER" id="PTHR10457:SF7">
    <property type="entry name" value="GALACTOKINASE-RELATED"/>
    <property type="match status" value="1"/>
</dbReference>
<evidence type="ECO:0000256" key="4">
    <source>
        <dbReference type="ARBA" id="ARBA00022723"/>
    </source>
</evidence>
<dbReference type="InterPro" id="IPR006203">
    <property type="entry name" value="GHMP_knse_ATP-bd_CS"/>
</dbReference>